<reference evidence="1 2" key="1">
    <citation type="submission" date="2018-01" db="EMBL/GenBank/DDBJ databases">
        <title>Metagenomic assembled genomes from two thermal pools in the Uzon Caldera, Kamchatka, Russia.</title>
        <authorList>
            <person name="Wilkins L."/>
            <person name="Ettinger C."/>
        </authorList>
    </citation>
    <scope>NUCLEOTIDE SEQUENCE [LARGE SCALE GENOMIC DNA]</scope>
    <source>
        <strain evidence="1">ARK-10</strain>
    </source>
</reference>
<name>A0A2J6X9M1_9BACT</name>
<evidence type="ECO:0000313" key="2">
    <source>
        <dbReference type="Proteomes" id="UP000236910"/>
    </source>
</evidence>
<evidence type="ECO:0000313" key="1">
    <source>
        <dbReference type="EMBL" id="PMP84163.1"/>
    </source>
</evidence>
<dbReference type="EMBL" id="PNIX01000033">
    <property type="protein sequence ID" value="PMP84163.1"/>
    <property type="molecule type" value="Genomic_DNA"/>
</dbReference>
<proteinExistence type="predicted"/>
<dbReference type="AlphaFoldDB" id="A0A2J6X9M1"/>
<sequence>MAFLDDARDSLTEDEIATLKRLNQKSADFEATPEEEKTLFDLKNKVKTFVATRDRQKNLQVIGAKQYPIKDILQVSGYNKKEVLAALNELFPREASGESEVITKVGEFEFRDGKRYGRSPEYADFKKAGLKKAIEGFTEQGIVWIGEEVKSKGGKVTNPNKEKFAKMFNVSVADLDKQLGIKTLPAHDKKMKI</sequence>
<gene>
    <name evidence="1" type="ORF">C0175_00550</name>
</gene>
<accession>A0A2J6X9M1</accession>
<organism evidence="1 2">
    <name type="scientific">Caldisericum exile</name>
    <dbReference type="NCBI Taxonomy" id="693075"/>
    <lineage>
        <taxon>Bacteria</taxon>
        <taxon>Pseudomonadati</taxon>
        <taxon>Caldisericota/Cryosericota group</taxon>
        <taxon>Caldisericota</taxon>
        <taxon>Caldisericia</taxon>
        <taxon>Caldisericales</taxon>
        <taxon>Caldisericaceae</taxon>
        <taxon>Caldisericum</taxon>
    </lineage>
</organism>
<dbReference type="Proteomes" id="UP000236910">
    <property type="component" value="Unassembled WGS sequence"/>
</dbReference>
<protein>
    <submittedName>
        <fullName evidence="1">Uncharacterized protein</fullName>
    </submittedName>
</protein>
<comment type="caution">
    <text evidence="1">The sequence shown here is derived from an EMBL/GenBank/DDBJ whole genome shotgun (WGS) entry which is preliminary data.</text>
</comment>